<gene>
    <name evidence="1" type="ORF">FWK35_00018732</name>
</gene>
<reference evidence="1 2" key="1">
    <citation type="submission" date="2019-08" db="EMBL/GenBank/DDBJ databases">
        <title>Whole genome of Aphis craccivora.</title>
        <authorList>
            <person name="Voronova N.V."/>
            <person name="Shulinski R.S."/>
            <person name="Bandarenka Y.V."/>
            <person name="Zhorov D.G."/>
            <person name="Warner D."/>
        </authorList>
    </citation>
    <scope>NUCLEOTIDE SEQUENCE [LARGE SCALE GENOMIC DNA]</scope>
    <source>
        <strain evidence="1">180601</strain>
        <tissue evidence="1">Whole Body</tissue>
    </source>
</reference>
<dbReference type="Proteomes" id="UP000478052">
    <property type="component" value="Unassembled WGS sequence"/>
</dbReference>
<dbReference type="EMBL" id="VUJU01004157">
    <property type="protein sequence ID" value="KAF0755381.1"/>
    <property type="molecule type" value="Genomic_DNA"/>
</dbReference>
<organism evidence="1 2">
    <name type="scientific">Aphis craccivora</name>
    <name type="common">Cowpea aphid</name>
    <dbReference type="NCBI Taxonomy" id="307492"/>
    <lineage>
        <taxon>Eukaryota</taxon>
        <taxon>Metazoa</taxon>
        <taxon>Ecdysozoa</taxon>
        <taxon>Arthropoda</taxon>
        <taxon>Hexapoda</taxon>
        <taxon>Insecta</taxon>
        <taxon>Pterygota</taxon>
        <taxon>Neoptera</taxon>
        <taxon>Paraneoptera</taxon>
        <taxon>Hemiptera</taxon>
        <taxon>Sternorrhyncha</taxon>
        <taxon>Aphidomorpha</taxon>
        <taxon>Aphidoidea</taxon>
        <taxon>Aphididae</taxon>
        <taxon>Aphidini</taxon>
        <taxon>Aphis</taxon>
        <taxon>Aphis</taxon>
    </lineage>
</organism>
<sequence>MFNVYDRYPNLRRPFGQIDPKSLSERHINYSFCFNQSLIDAKTDATRLLERLSIRIPGNTRNKDFFYIPLGRSNFAKNAPLSRMMSIFNKNQ</sequence>
<proteinExistence type="predicted"/>
<accession>A0A6G0YGQ8</accession>
<evidence type="ECO:0000313" key="1">
    <source>
        <dbReference type="EMBL" id="KAF0755381.1"/>
    </source>
</evidence>
<protein>
    <submittedName>
        <fullName evidence="1">Uncharacterized protein</fullName>
    </submittedName>
</protein>
<evidence type="ECO:0000313" key="2">
    <source>
        <dbReference type="Proteomes" id="UP000478052"/>
    </source>
</evidence>
<keyword evidence="2" id="KW-1185">Reference proteome</keyword>
<dbReference type="AlphaFoldDB" id="A0A6G0YGQ8"/>
<name>A0A6G0YGQ8_APHCR</name>
<comment type="caution">
    <text evidence="1">The sequence shown here is derived from an EMBL/GenBank/DDBJ whole genome shotgun (WGS) entry which is preliminary data.</text>
</comment>